<feature type="domain" description="Microcystin LR degradation protein MlrC N-terminal" evidence="3">
    <location>
        <begin position="12"/>
        <end position="302"/>
    </location>
</feature>
<dbReference type="InterPro" id="IPR015995">
    <property type="entry name" value="MlrC_N"/>
</dbReference>
<keyword evidence="1" id="KW-0645">Protease</keyword>
<dbReference type="Pfam" id="PF07171">
    <property type="entry name" value="MlrC_C"/>
    <property type="match status" value="1"/>
</dbReference>
<dbReference type="InterPro" id="IPR010799">
    <property type="entry name" value="MlrC_C"/>
</dbReference>
<comment type="caution">
    <text evidence="4">The sequence shown here is derived from an EMBL/GenBank/DDBJ whole genome shotgun (WGS) entry which is preliminary data.</text>
</comment>
<gene>
    <name evidence="4" type="ORF">GTK09_03215</name>
</gene>
<dbReference type="GO" id="GO:0008237">
    <property type="term" value="F:metallopeptidase activity"/>
    <property type="evidence" value="ECO:0007669"/>
    <property type="project" value="UniProtKB-KW"/>
</dbReference>
<evidence type="ECO:0000313" key="4">
    <source>
        <dbReference type="EMBL" id="NDW03428.1"/>
    </source>
</evidence>
<dbReference type="Proteomes" id="UP000469011">
    <property type="component" value="Unassembled WGS sequence"/>
</dbReference>
<sequence length="509" mass="52790">MTGIVERAGAPRIAVGGFMHETNTFAPTKAGLDAFEHGGGWPAMVEGPAVFEGLRDVNMGLCGFIEEAGRQGWALQPTLWCAASPSAHVTEDAFETISARILDGIKAALPLDGVYLDLHGAMVTDHCDDGEGELLARVRSLIGPDVPLVASLDLHGNVTARMVEAADALIAYRTYPHVDMAETGRRTAVHLARLLGGERHAKAFRQIDFLIPIAWQSTVMEPNAGIYGALPEIETGPVASVSFLCGFPAADIADCGPSVLAYGETQVVADTAADDIARRIEAARPAFAGKSYAPLDAVREAMRIAGIAEKPVVIADTQDNPGAGGDSDTTGMLRALVEAGATRAAIGVIVDPAAARAAHEAGVGARLRLALGGGSQIPGDAPFEAEFEVAALSDGAFVAPGAFYGGARMRLGLSACLTIGGVSVVVGSQKAQMADREMFRFVDIEPEAQAILVVKSSVHFRADFAPIAETILVATAPGPMPLSPASLDFTKLRPGVDLSPEGPVVASAD</sequence>
<reference evidence="4 5" key="1">
    <citation type="submission" date="2020-01" db="EMBL/GenBank/DDBJ databases">
        <title>Jiella pacifica sp. nov.</title>
        <authorList>
            <person name="Xue Z."/>
            <person name="Zhu S."/>
            <person name="Chen J."/>
            <person name="Yang J."/>
        </authorList>
    </citation>
    <scope>NUCLEOTIDE SEQUENCE [LARGE SCALE GENOMIC DNA]</scope>
    <source>
        <strain evidence="4 5">40Bstr34</strain>
    </source>
</reference>
<comment type="similarity">
    <text evidence="1">Belongs to the peptidase M81 family.</text>
</comment>
<keyword evidence="1" id="KW-0378">Hydrolase</keyword>
<proteinExistence type="inferred from homology"/>
<dbReference type="PIRSF" id="PIRSF012702">
    <property type="entry name" value="UCP012702"/>
    <property type="match status" value="1"/>
</dbReference>
<evidence type="ECO:0000313" key="5">
    <source>
        <dbReference type="Proteomes" id="UP000469011"/>
    </source>
</evidence>
<evidence type="ECO:0000259" key="3">
    <source>
        <dbReference type="Pfam" id="PF07364"/>
    </source>
</evidence>
<dbReference type="AlphaFoldDB" id="A0A6N9T366"/>
<dbReference type="EMBL" id="JAAAMG010000002">
    <property type="protein sequence ID" value="NDW03428.1"/>
    <property type="molecule type" value="Genomic_DNA"/>
</dbReference>
<dbReference type="RefSeq" id="WP_163461065.1">
    <property type="nucleotide sequence ID" value="NZ_JAAAMG010000002.1"/>
</dbReference>
<keyword evidence="1" id="KW-0482">Metalloprotease</keyword>
<dbReference type="GO" id="GO:0006508">
    <property type="term" value="P:proteolysis"/>
    <property type="evidence" value="ECO:0007669"/>
    <property type="project" value="UniProtKB-KW"/>
</dbReference>
<dbReference type="GO" id="GO:0046872">
    <property type="term" value="F:metal ion binding"/>
    <property type="evidence" value="ECO:0007669"/>
    <property type="project" value="UniProtKB-KW"/>
</dbReference>
<comment type="cofactor">
    <cofactor evidence="1">
        <name>Zn(2+)</name>
        <dbReference type="ChEBI" id="CHEBI:29105"/>
    </cofactor>
    <text evidence="1">Binds 1 zinc ion per subunit.</text>
</comment>
<feature type="domain" description="Microcystin LR degradation protein MlrC C-terminal" evidence="2">
    <location>
        <begin position="314"/>
        <end position="490"/>
    </location>
</feature>
<evidence type="ECO:0000256" key="1">
    <source>
        <dbReference type="PIRNR" id="PIRNR012702"/>
    </source>
</evidence>
<keyword evidence="1" id="KW-0479">Metal-binding</keyword>
<name>A0A6N9T366_9HYPH</name>
<keyword evidence="5" id="KW-1185">Reference proteome</keyword>
<accession>A0A6N9T366</accession>
<organism evidence="4 5">
    <name type="scientific">Jiella pacifica</name>
    <dbReference type="NCBI Taxonomy" id="2696469"/>
    <lineage>
        <taxon>Bacteria</taxon>
        <taxon>Pseudomonadati</taxon>
        <taxon>Pseudomonadota</taxon>
        <taxon>Alphaproteobacteria</taxon>
        <taxon>Hyphomicrobiales</taxon>
        <taxon>Aurantimonadaceae</taxon>
        <taxon>Jiella</taxon>
    </lineage>
</organism>
<dbReference type="InterPro" id="IPR009197">
    <property type="entry name" value="MlrC"/>
</dbReference>
<protein>
    <recommendedName>
        <fullName evidence="1">Microcystinase C</fullName>
        <shortName evidence="1">MlrC</shortName>
    </recommendedName>
</protein>
<evidence type="ECO:0000259" key="2">
    <source>
        <dbReference type="Pfam" id="PF07171"/>
    </source>
</evidence>
<comment type="function">
    <text evidence="1">Involved in peptidolytic degradation of cyclic heptapeptide hepatotoxin microcystin (MC).</text>
</comment>
<dbReference type="Pfam" id="PF07364">
    <property type="entry name" value="DUF1485"/>
    <property type="match status" value="1"/>
</dbReference>